<organism evidence="2 3">
    <name type="scientific">Collimonas arenae</name>
    <dbReference type="NCBI Taxonomy" id="279058"/>
    <lineage>
        <taxon>Bacteria</taxon>
        <taxon>Pseudomonadati</taxon>
        <taxon>Pseudomonadota</taxon>
        <taxon>Betaproteobacteria</taxon>
        <taxon>Burkholderiales</taxon>
        <taxon>Oxalobacteraceae</taxon>
        <taxon>Collimonas</taxon>
    </lineage>
</organism>
<dbReference type="PANTHER" id="PTHR40202:SF1">
    <property type="entry name" value="HD DOMAIN-CONTAINING PROTEIN"/>
    <property type="match status" value="1"/>
</dbReference>
<reference evidence="3" key="1">
    <citation type="journal article" date="2014" name="Soil Biol. Biochem.">
        <title>Structure and function of bacterial communities in ageing soils: Insights from the Mendocino ecological staircase.</title>
        <authorList>
            <person name="Uroz S."/>
            <person name="Tech J.J."/>
            <person name="Sawaya N.A."/>
            <person name="Frey-Klett P."/>
            <person name="Leveau J.H.J."/>
        </authorList>
    </citation>
    <scope>NUCLEOTIDE SEQUENCE [LARGE SCALE GENOMIC DNA]</scope>
    <source>
        <strain evidence="3">Cal35</strain>
    </source>
</reference>
<dbReference type="Pfam" id="PF01966">
    <property type="entry name" value="HD"/>
    <property type="match status" value="1"/>
</dbReference>
<dbReference type="PANTHER" id="PTHR40202">
    <property type="match status" value="1"/>
</dbReference>
<evidence type="ECO:0000313" key="3">
    <source>
        <dbReference type="Proteomes" id="UP000030302"/>
    </source>
</evidence>
<dbReference type="InterPro" id="IPR003607">
    <property type="entry name" value="HD/PDEase_dom"/>
</dbReference>
<proteinExistence type="predicted"/>
<evidence type="ECO:0000313" key="2">
    <source>
        <dbReference type="EMBL" id="AIY39856.1"/>
    </source>
</evidence>
<dbReference type="AlphaFoldDB" id="A0A0A1F5S0"/>
<dbReference type="STRING" id="279058.LT85_0696"/>
<dbReference type="SUPFAM" id="SSF109604">
    <property type="entry name" value="HD-domain/PDEase-like"/>
    <property type="match status" value="1"/>
</dbReference>
<keyword evidence="2" id="KW-0378">Hydrolase</keyword>
<dbReference type="HOGENOM" id="CLU_091985_0_0_4"/>
<protein>
    <submittedName>
        <fullName evidence="2">HD phosphohydrolase-like protein</fullName>
    </submittedName>
</protein>
<dbReference type="OrthoDB" id="823268at2"/>
<dbReference type="InterPro" id="IPR052567">
    <property type="entry name" value="OP_Dioxygenase"/>
</dbReference>
<evidence type="ECO:0000259" key="1">
    <source>
        <dbReference type="Pfam" id="PF01966"/>
    </source>
</evidence>
<dbReference type="GO" id="GO:0016787">
    <property type="term" value="F:hydrolase activity"/>
    <property type="evidence" value="ECO:0007669"/>
    <property type="project" value="UniProtKB-KW"/>
</dbReference>
<dbReference type="CDD" id="cd00077">
    <property type="entry name" value="HDc"/>
    <property type="match status" value="1"/>
</dbReference>
<feature type="domain" description="HD" evidence="1">
    <location>
        <begin position="28"/>
        <end position="103"/>
    </location>
</feature>
<dbReference type="InterPro" id="IPR006674">
    <property type="entry name" value="HD_domain"/>
</dbReference>
<dbReference type="RefSeq" id="WP_038485298.1">
    <property type="nucleotide sequence ID" value="NZ_CP009962.1"/>
</dbReference>
<sequence>MLTIPQICDLFEQGGHAMYSGEPVNQLQHALQSATLAEQDGALPELVCAALLHDLGHLLNPQGETPSARGVDDTHQYFAIPYLRGLFSSAVLEPIRLHVDAKRYLCATDAGYWGRLSEDSKRSLELQGGIFSATDAEQFISRPYAADAVRLRLWDDQAKVDGMATPDLQYFSKLMNACKVDPSQAGVA</sequence>
<gene>
    <name evidence="2" type="ORF">LT85_0696</name>
</gene>
<keyword evidence="3" id="KW-1185">Reference proteome</keyword>
<dbReference type="EMBL" id="CP009962">
    <property type="protein sequence ID" value="AIY39856.1"/>
    <property type="molecule type" value="Genomic_DNA"/>
</dbReference>
<dbReference type="Proteomes" id="UP000030302">
    <property type="component" value="Chromosome"/>
</dbReference>
<dbReference type="KEGG" id="care:LT85_0696"/>
<dbReference type="NCBIfam" id="TIGR03276">
    <property type="entry name" value="Phn-HD"/>
    <property type="match status" value="1"/>
</dbReference>
<dbReference type="InterPro" id="IPR017670">
    <property type="entry name" value="Phosphonate_degrad-assoc"/>
</dbReference>
<accession>A0A0A1F5S0</accession>
<dbReference type="Gene3D" id="1.10.3210.10">
    <property type="entry name" value="Hypothetical protein af1432"/>
    <property type="match status" value="1"/>
</dbReference>
<name>A0A0A1F5S0_9BURK</name>